<dbReference type="PANTHER" id="PTHR43289:SF6">
    <property type="entry name" value="SERINE_THREONINE-PROTEIN KINASE NEKL-3"/>
    <property type="match status" value="1"/>
</dbReference>
<dbReference type="SMART" id="SM00220">
    <property type="entry name" value="S_TKc"/>
    <property type="match status" value="1"/>
</dbReference>
<evidence type="ECO:0000256" key="3">
    <source>
        <dbReference type="ARBA" id="ARBA00022741"/>
    </source>
</evidence>
<comment type="catalytic activity">
    <reaction evidence="7">
        <text>L-seryl-[protein] + ATP = O-phospho-L-seryl-[protein] + ADP + H(+)</text>
        <dbReference type="Rhea" id="RHEA:17989"/>
        <dbReference type="Rhea" id="RHEA-COMP:9863"/>
        <dbReference type="Rhea" id="RHEA-COMP:11604"/>
        <dbReference type="ChEBI" id="CHEBI:15378"/>
        <dbReference type="ChEBI" id="CHEBI:29999"/>
        <dbReference type="ChEBI" id="CHEBI:30616"/>
        <dbReference type="ChEBI" id="CHEBI:83421"/>
        <dbReference type="ChEBI" id="CHEBI:456216"/>
        <dbReference type="EC" id="2.7.11.1"/>
    </reaction>
</comment>
<evidence type="ECO:0000256" key="6">
    <source>
        <dbReference type="ARBA" id="ARBA00047899"/>
    </source>
</evidence>
<dbReference type="Proteomes" id="UP001228113">
    <property type="component" value="Chromosome"/>
</dbReference>
<evidence type="ECO:0000256" key="1">
    <source>
        <dbReference type="ARBA" id="ARBA00022527"/>
    </source>
</evidence>
<keyword evidence="4" id="KW-0418">Kinase</keyword>
<evidence type="ECO:0000256" key="7">
    <source>
        <dbReference type="ARBA" id="ARBA00048679"/>
    </source>
</evidence>
<dbReference type="AlphaFoldDB" id="A0AA48GT76"/>
<name>A0AA48GT76_9BACT</name>
<dbReference type="CDD" id="cd14014">
    <property type="entry name" value="STKc_PknB_like"/>
    <property type="match status" value="1"/>
</dbReference>
<keyword evidence="3 8" id="KW-0547">Nucleotide-binding</keyword>
<dbReference type="InterPro" id="IPR017441">
    <property type="entry name" value="Protein_kinase_ATP_BS"/>
</dbReference>
<keyword evidence="5 8" id="KW-0067">ATP-binding</keyword>
<keyword evidence="11" id="KW-1185">Reference proteome</keyword>
<dbReference type="PANTHER" id="PTHR43289">
    <property type="entry name" value="MITOGEN-ACTIVATED PROTEIN KINASE KINASE KINASE 20-RELATED"/>
    <property type="match status" value="1"/>
</dbReference>
<dbReference type="SUPFAM" id="SSF56112">
    <property type="entry name" value="Protein kinase-like (PK-like)"/>
    <property type="match status" value="1"/>
</dbReference>
<feature type="binding site" evidence="8">
    <location>
        <position position="41"/>
    </location>
    <ligand>
        <name>ATP</name>
        <dbReference type="ChEBI" id="CHEBI:30616"/>
    </ligand>
</feature>
<feature type="domain" description="Protein kinase" evidence="9">
    <location>
        <begin position="12"/>
        <end position="295"/>
    </location>
</feature>
<dbReference type="RefSeq" id="WP_316410826.1">
    <property type="nucleotide sequence ID" value="NZ_AP027081.1"/>
</dbReference>
<dbReference type="EMBL" id="AP027081">
    <property type="protein sequence ID" value="BDU78836.1"/>
    <property type="molecule type" value="Genomic_DNA"/>
</dbReference>
<dbReference type="InterPro" id="IPR011042">
    <property type="entry name" value="6-blade_b-propeller_TolB-like"/>
</dbReference>
<proteinExistence type="predicted"/>
<dbReference type="InterPro" id="IPR008271">
    <property type="entry name" value="Ser/Thr_kinase_AS"/>
</dbReference>
<dbReference type="Gene3D" id="1.10.510.10">
    <property type="entry name" value="Transferase(Phosphotransferase) domain 1"/>
    <property type="match status" value="1"/>
</dbReference>
<keyword evidence="2" id="KW-0808">Transferase</keyword>
<evidence type="ECO:0000256" key="8">
    <source>
        <dbReference type="PROSITE-ProRule" id="PRU10141"/>
    </source>
</evidence>
<dbReference type="Gene3D" id="3.30.200.20">
    <property type="entry name" value="Phosphorylase Kinase, domain 1"/>
    <property type="match status" value="1"/>
</dbReference>
<reference evidence="10" key="1">
    <citation type="journal article" date="2023" name="Int. J. Syst. Evol. Microbiol.">
        <title>Mesoterricola silvestris gen. nov., sp. nov., Mesoterricola sediminis sp. nov., Geothrix oryzae sp. nov., Geothrix edaphica sp. nov., Geothrix rubra sp. nov., and Geothrix limicola sp. nov., six novel members of Acidobacteriota isolated from soils.</title>
        <authorList>
            <person name="Itoh H."/>
            <person name="Sugisawa Y."/>
            <person name="Mise K."/>
            <person name="Xu Z."/>
            <person name="Kuniyasu M."/>
            <person name="Ushijima N."/>
            <person name="Kawano K."/>
            <person name="Kobayashi E."/>
            <person name="Shiratori Y."/>
            <person name="Masuda Y."/>
            <person name="Senoo K."/>
        </authorList>
    </citation>
    <scope>NUCLEOTIDE SEQUENCE</scope>
    <source>
        <strain evidence="10">W786</strain>
    </source>
</reference>
<organism evidence="10 11">
    <name type="scientific">Mesoterricola sediminis</name>
    <dbReference type="NCBI Taxonomy" id="2927980"/>
    <lineage>
        <taxon>Bacteria</taxon>
        <taxon>Pseudomonadati</taxon>
        <taxon>Acidobacteriota</taxon>
        <taxon>Holophagae</taxon>
        <taxon>Holophagales</taxon>
        <taxon>Holophagaceae</taxon>
        <taxon>Mesoterricola</taxon>
    </lineage>
</organism>
<evidence type="ECO:0000313" key="11">
    <source>
        <dbReference type="Proteomes" id="UP001228113"/>
    </source>
</evidence>
<protein>
    <recommendedName>
        <fullName evidence="9">Protein kinase domain-containing protein</fullName>
    </recommendedName>
</protein>
<dbReference type="Pfam" id="PF07676">
    <property type="entry name" value="PD40"/>
    <property type="match status" value="1"/>
</dbReference>
<dbReference type="PROSITE" id="PS00108">
    <property type="entry name" value="PROTEIN_KINASE_ST"/>
    <property type="match status" value="1"/>
</dbReference>
<dbReference type="PROSITE" id="PS50011">
    <property type="entry name" value="PROTEIN_KINASE_DOM"/>
    <property type="match status" value="1"/>
</dbReference>
<evidence type="ECO:0000256" key="2">
    <source>
        <dbReference type="ARBA" id="ARBA00022679"/>
    </source>
</evidence>
<dbReference type="KEGG" id="msea:METESE_37940"/>
<dbReference type="GO" id="GO:0004674">
    <property type="term" value="F:protein serine/threonine kinase activity"/>
    <property type="evidence" value="ECO:0007669"/>
    <property type="project" value="UniProtKB-KW"/>
</dbReference>
<keyword evidence="1" id="KW-0723">Serine/threonine-protein kinase</keyword>
<dbReference type="GO" id="GO:0005524">
    <property type="term" value="F:ATP binding"/>
    <property type="evidence" value="ECO:0007669"/>
    <property type="project" value="UniProtKB-UniRule"/>
</dbReference>
<evidence type="ECO:0000256" key="4">
    <source>
        <dbReference type="ARBA" id="ARBA00022777"/>
    </source>
</evidence>
<dbReference type="Pfam" id="PF00069">
    <property type="entry name" value="Pkinase"/>
    <property type="match status" value="1"/>
</dbReference>
<dbReference type="InterPro" id="IPR011009">
    <property type="entry name" value="Kinase-like_dom_sf"/>
</dbReference>
<sequence>MSLPPGSRLGPYELVALLGAGGMGEVYRALDPRLGRDVALKVLHASGASDPQQLRRFEQEARAVAALNHPNILQVYDTGLHEDAPYIVMELLEGSNLRERMGGQPLPPRRVLDIAIQAARGLAAAHDKKIIHRDLKPENLFITTEGLVKILDFGLAKLAPALPQDAEKTLAQPFAAGATLAGTLLGTTGYMSPEQVNGSEVDARSDLFAFGAILYELVAGRPPFQRPTLVETLHAILKEEPPDPDPAGRLPPALARALHRCLEKDPRRRFQTAADLLFHLEGATLPQSTQTHLRLPWRPRPVPRWLRLAAATAGLAALAAGAFLLGRRASAPAPPGYHRLTYRKGVIRSARFSADGQTYVYSLHTTGRTQVLAGRTDGVGARSLGLPEGTEILAISRHGDMALLLRPDPSDAGTLAIAPLSGGAPRERLAQVYEADWSPDGQHLAVIRKGADSHYVVEYPIGHPVYHGPPVTPTLLDNVRVSPRGDRVAFLEHLGIGRESLSVVDRAGRRTVLVEGACETLAWAPDGKRLFFTFQPGGDRHEIRSVTLAGRQQVVATVLGRVRIRDITPSGRLLLDQTLNRTSMVLQGPRSPAGQDLSWLNTSYLADLSADGAQVLFGEPQEGPGPGGAYLRRRDGGDAVRLGDGDPLSLAPDGSAALILSVDARKALSLFPTGQGAPRVLCPTVRADWAVFAAGGSQVLVGGIGPDGEFRVWLQPAAGGAPTPWTAAVPPEAFPVVAPGGAQVALAPVRGRVEIYTLEGRLLRTVRGLREGEIPVQWEPSGQALLLADLTGLPARLTRLDLATGARRPWREVGPPDRDGVDRLRALVVSADGRTLAYAYTRTLASDLYVTDPLP</sequence>
<evidence type="ECO:0000256" key="5">
    <source>
        <dbReference type="ARBA" id="ARBA00022840"/>
    </source>
</evidence>
<dbReference type="SUPFAM" id="SSF82171">
    <property type="entry name" value="DPP6 N-terminal domain-like"/>
    <property type="match status" value="1"/>
</dbReference>
<gene>
    <name evidence="10" type="ORF">METESE_37940</name>
</gene>
<evidence type="ECO:0000313" key="10">
    <source>
        <dbReference type="EMBL" id="BDU78836.1"/>
    </source>
</evidence>
<accession>A0AA48GT76</accession>
<comment type="catalytic activity">
    <reaction evidence="6">
        <text>L-threonyl-[protein] + ATP = O-phospho-L-threonyl-[protein] + ADP + H(+)</text>
        <dbReference type="Rhea" id="RHEA:46608"/>
        <dbReference type="Rhea" id="RHEA-COMP:11060"/>
        <dbReference type="Rhea" id="RHEA-COMP:11605"/>
        <dbReference type="ChEBI" id="CHEBI:15378"/>
        <dbReference type="ChEBI" id="CHEBI:30013"/>
        <dbReference type="ChEBI" id="CHEBI:30616"/>
        <dbReference type="ChEBI" id="CHEBI:61977"/>
        <dbReference type="ChEBI" id="CHEBI:456216"/>
        <dbReference type="EC" id="2.7.11.1"/>
    </reaction>
</comment>
<dbReference type="PROSITE" id="PS00107">
    <property type="entry name" value="PROTEIN_KINASE_ATP"/>
    <property type="match status" value="1"/>
</dbReference>
<dbReference type="InterPro" id="IPR011659">
    <property type="entry name" value="WD40"/>
</dbReference>
<dbReference type="InterPro" id="IPR000719">
    <property type="entry name" value="Prot_kinase_dom"/>
</dbReference>
<evidence type="ECO:0000259" key="9">
    <source>
        <dbReference type="PROSITE" id="PS50011"/>
    </source>
</evidence>
<dbReference type="Gene3D" id="2.120.10.30">
    <property type="entry name" value="TolB, C-terminal domain"/>
    <property type="match status" value="2"/>
</dbReference>
<dbReference type="FunFam" id="3.30.200.20:FF:000035">
    <property type="entry name" value="Serine/threonine protein kinase Stk1"/>
    <property type="match status" value="1"/>
</dbReference>